<dbReference type="InterPro" id="IPR054790">
    <property type="entry name" value="MurU"/>
</dbReference>
<evidence type="ECO:0000259" key="1">
    <source>
        <dbReference type="Pfam" id="PF00483"/>
    </source>
</evidence>
<protein>
    <submittedName>
        <fullName evidence="2">Nucleotidyltransferase family protein</fullName>
    </submittedName>
</protein>
<dbReference type="InterPro" id="IPR050486">
    <property type="entry name" value="Mannose-1P_guanyltransferase"/>
</dbReference>
<dbReference type="CDD" id="cd06422">
    <property type="entry name" value="NTP_transferase_like_1"/>
    <property type="match status" value="1"/>
</dbReference>
<organism evidence="2 3">
    <name type="scientific">Oceanospirillum sediminis</name>
    <dbReference type="NCBI Taxonomy" id="2760088"/>
    <lineage>
        <taxon>Bacteria</taxon>
        <taxon>Pseudomonadati</taxon>
        <taxon>Pseudomonadota</taxon>
        <taxon>Gammaproteobacteria</taxon>
        <taxon>Oceanospirillales</taxon>
        <taxon>Oceanospirillaceae</taxon>
        <taxon>Oceanospirillum</taxon>
    </lineage>
</organism>
<proteinExistence type="predicted"/>
<dbReference type="SUPFAM" id="SSF53448">
    <property type="entry name" value="Nucleotide-diphospho-sugar transferases"/>
    <property type="match status" value="1"/>
</dbReference>
<reference evidence="2 3" key="1">
    <citation type="submission" date="2020-08" db="EMBL/GenBank/DDBJ databases">
        <title>Oceanospirillum sp. nov. isolated from marine sediment.</title>
        <authorList>
            <person name="Ji X."/>
        </authorList>
    </citation>
    <scope>NUCLEOTIDE SEQUENCE [LARGE SCALE GENOMIC DNA]</scope>
    <source>
        <strain evidence="2 3">D5</strain>
    </source>
</reference>
<evidence type="ECO:0000313" key="2">
    <source>
        <dbReference type="EMBL" id="MBB1488442.1"/>
    </source>
</evidence>
<dbReference type="Proteomes" id="UP000565262">
    <property type="component" value="Unassembled WGS sequence"/>
</dbReference>
<evidence type="ECO:0000313" key="3">
    <source>
        <dbReference type="Proteomes" id="UP000565262"/>
    </source>
</evidence>
<name>A0A839IUS9_9GAMM</name>
<dbReference type="InterPro" id="IPR005835">
    <property type="entry name" value="NTP_transferase_dom"/>
</dbReference>
<sequence length="242" mass="26593">MQAMILAAGLGTRMRPLTDHTPKPMLNAAGKPLLAHQLERLIKAGVNRIVVNTSYLAEQIEDYIAQNHWPVDIALSYEPEPLETAGGLQQALKQGLLSDQEVILLVNGDIWCDYDLEQLKTAAAALSQGLLLAHLVLTDNPPHNPDGDFRLSEPTEEISQVQNKISTRQDNRCYTFSGISLIHPALIPMNQPPPIALGPLLRAATDQGQVSGEYYQGYWLDVGTPERLQQLSDYLEQNPAAG</sequence>
<dbReference type="InterPro" id="IPR029044">
    <property type="entry name" value="Nucleotide-diphossugar_trans"/>
</dbReference>
<dbReference type="AlphaFoldDB" id="A0A839IUS9"/>
<dbReference type="NCBIfam" id="NF045761">
    <property type="entry name" value="NAMPUrTaseMurU"/>
    <property type="match status" value="1"/>
</dbReference>
<dbReference type="Gene3D" id="3.90.550.10">
    <property type="entry name" value="Spore Coat Polysaccharide Biosynthesis Protein SpsA, Chain A"/>
    <property type="match status" value="1"/>
</dbReference>
<comment type="caution">
    <text evidence="2">The sequence shown here is derived from an EMBL/GenBank/DDBJ whole genome shotgun (WGS) entry which is preliminary data.</text>
</comment>
<dbReference type="EMBL" id="JACJFM010000028">
    <property type="protein sequence ID" value="MBB1488442.1"/>
    <property type="molecule type" value="Genomic_DNA"/>
</dbReference>
<dbReference type="PANTHER" id="PTHR22572">
    <property type="entry name" value="SUGAR-1-PHOSPHATE GUANYL TRANSFERASE"/>
    <property type="match status" value="1"/>
</dbReference>
<dbReference type="RefSeq" id="WP_182810212.1">
    <property type="nucleotide sequence ID" value="NZ_JACJFM010000028.1"/>
</dbReference>
<dbReference type="Pfam" id="PF00483">
    <property type="entry name" value="NTP_transferase"/>
    <property type="match status" value="1"/>
</dbReference>
<feature type="domain" description="Nucleotidyl transferase" evidence="1">
    <location>
        <begin position="3"/>
        <end position="236"/>
    </location>
</feature>
<accession>A0A839IUS9</accession>
<dbReference type="GO" id="GO:0016740">
    <property type="term" value="F:transferase activity"/>
    <property type="evidence" value="ECO:0007669"/>
    <property type="project" value="UniProtKB-KW"/>
</dbReference>
<keyword evidence="3" id="KW-1185">Reference proteome</keyword>
<keyword evidence="2" id="KW-0808">Transferase</keyword>
<gene>
    <name evidence="2" type="ORF">H4O21_17710</name>
</gene>